<dbReference type="InterPro" id="IPR010982">
    <property type="entry name" value="Lambda_DNA-bd_dom_sf"/>
</dbReference>
<protein>
    <recommendedName>
        <fullName evidence="1">HTH cro/C1-type domain-containing protein</fullName>
    </recommendedName>
</protein>
<gene>
    <name evidence="2" type="ORF">CXB45_02355</name>
</gene>
<dbReference type="GO" id="GO:0003677">
    <property type="term" value="F:DNA binding"/>
    <property type="evidence" value="ECO:0007669"/>
    <property type="project" value="InterPro"/>
</dbReference>
<dbReference type="SUPFAM" id="SSF47413">
    <property type="entry name" value="lambda repressor-like DNA-binding domains"/>
    <property type="match status" value="1"/>
</dbReference>
<name>A0A2N0X9H8_9CORY</name>
<dbReference type="Gene3D" id="1.10.260.40">
    <property type="entry name" value="lambda repressor-like DNA-binding domains"/>
    <property type="match status" value="1"/>
</dbReference>
<dbReference type="InterPro" id="IPR001387">
    <property type="entry name" value="Cro/C1-type_HTH"/>
</dbReference>
<dbReference type="Proteomes" id="UP000233249">
    <property type="component" value="Unassembled WGS sequence"/>
</dbReference>
<dbReference type="AlphaFoldDB" id="A0A2N0X9H8"/>
<reference evidence="2 3" key="1">
    <citation type="submission" date="2017-12" db="EMBL/GenBank/DDBJ databases">
        <title>Corynebacterium mastitidis 16-1433 Genome.</title>
        <authorList>
            <person name="Gulvik C.A."/>
        </authorList>
    </citation>
    <scope>NUCLEOTIDE SEQUENCE [LARGE SCALE GENOMIC DNA]</scope>
    <source>
        <strain evidence="2 3">16-1433</strain>
    </source>
</reference>
<evidence type="ECO:0000313" key="3">
    <source>
        <dbReference type="Proteomes" id="UP000233249"/>
    </source>
</evidence>
<evidence type="ECO:0000313" key="2">
    <source>
        <dbReference type="EMBL" id="PKF69339.1"/>
    </source>
</evidence>
<evidence type="ECO:0000259" key="1">
    <source>
        <dbReference type="PROSITE" id="PS50943"/>
    </source>
</evidence>
<organism evidence="2 3">
    <name type="scientific">Corynebacterium mastitidis</name>
    <dbReference type="NCBI Taxonomy" id="161890"/>
    <lineage>
        <taxon>Bacteria</taxon>
        <taxon>Bacillati</taxon>
        <taxon>Actinomycetota</taxon>
        <taxon>Actinomycetes</taxon>
        <taxon>Mycobacteriales</taxon>
        <taxon>Corynebacteriaceae</taxon>
        <taxon>Corynebacterium</taxon>
    </lineage>
</organism>
<comment type="caution">
    <text evidence="2">The sequence shown here is derived from an EMBL/GenBank/DDBJ whole genome shotgun (WGS) entry which is preliminary data.</text>
</comment>
<accession>A0A2N0X9H8</accession>
<feature type="domain" description="HTH cro/C1-type" evidence="1">
    <location>
        <begin position="51"/>
        <end position="82"/>
    </location>
</feature>
<dbReference type="SMART" id="SM00530">
    <property type="entry name" value="HTH_XRE"/>
    <property type="match status" value="1"/>
</dbReference>
<dbReference type="EMBL" id="PJAF01000004">
    <property type="protein sequence ID" value="PKF69339.1"/>
    <property type="molecule type" value="Genomic_DNA"/>
</dbReference>
<dbReference type="PROSITE" id="PS50943">
    <property type="entry name" value="HTH_CROC1"/>
    <property type="match status" value="1"/>
</dbReference>
<proteinExistence type="predicted"/>
<sequence>MDTLHYVLTGEHTVSMDSFGKNVVSVREELKITRAELHRRLDDQGEQMHMTTLRRIESGEQEPKLSEAISIAGALEVPLETLTMDAEASPALLAVRVDLAKYRNIINTVLASLSAWQDQAKILKARIKDAYDAGVPEKLLIEAANELGRTDEIEGLEHAWEQTANVKESWLPIHLKESSTDGQG</sequence>
<dbReference type="Pfam" id="PF01381">
    <property type="entry name" value="HTH_3"/>
    <property type="match status" value="1"/>
</dbReference>